<dbReference type="Pfam" id="PF10055">
    <property type="entry name" value="DUF2292"/>
    <property type="match status" value="1"/>
</dbReference>
<keyword evidence="2" id="KW-1185">Reference proteome</keyword>
<evidence type="ECO:0000313" key="2">
    <source>
        <dbReference type="Proteomes" id="UP000622653"/>
    </source>
</evidence>
<accession>A0A8J7KI57</accession>
<dbReference type="Proteomes" id="UP000622653">
    <property type="component" value="Unassembled WGS sequence"/>
</dbReference>
<protein>
    <submittedName>
        <fullName evidence="1">YezD family protein</fullName>
    </submittedName>
</protein>
<sequence>MGKEKDEVLAIIEQALQELQFGEVHITIHEGQVVQVHRTEKFRISTS</sequence>
<organism evidence="1 2">
    <name type="scientific">Savagea serpentis</name>
    <dbReference type="NCBI Taxonomy" id="2785297"/>
    <lineage>
        <taxon>Bacteria</taxon>
        <taxon>Bacillati</taxon>
        <taxon>Bacillota</taxon>
        <taxon>Bacilli</taxon>
        <taxon>Bacillales</taxon>
        <taxon>Caryophanaceae</taxon>
        <taxon>Savagea</taxon>
    </lineage>
</organism>
<dbReference type="AlphaFoldDB" id="A0A8J7KI57"/>
<dbReference type="InterPro" id="IPR018743">
    <property type="entry name" value="DUF2292"/>
</dbReference>
<dbReference type="RefSeq" id="WP_194563436.1">
    <property type="nucleotide sequence ID" value="NZ_JADKPV010000006.1"/>
</dbReference>
<evidence type="ECO:0000313" key="1">
    <source>
        <dbReference type="EMBL" id="MBF4501958.1"/>
    </source>
</evidence>
<gene>
    <name evidence="1" type="ORF">IRY55_11335</name>
</gene>
<dbReference type="EMBL" id="JADKPV010000006">
    <property type="protein sequence ID" value="MBF4501958.1"/>
    <property type="molecule type" value="Genomic_DNA"/>
</dbReference>
<comment type="caution">
    <text evidence="1">The sequence shown here is derived from an EMBL/GenBank/DDBJ whole genome shotgun (WGS) entry which is preliminary data.</text>
</comment>
<proteinExistence type="predicted"/>
<reference evidence="1" key="1">
    <citation type="submission" date="2020-11" db="EMBL/GenBank/DDBJ databases">
        <title>Multidrug resistant novel bacterium Savagea serpentis sp. nov., isolated from the scats of a vine snake (Ahaetulla nasuta).</title>
        <authorList>
            <person name="Venkata Ramana V."/>
            <person name="Vikas Patil S."/>
            <person name="Yogita Lugani V."/>
        </authorList>
    </citation>
    <scope>NUCLEOTIDE SEQUENCE</scope>
    <source>
        <strain evidence="1">SN6</strain>
    </source>
</reference>
<name>A0A8J7KI57_9BACL</name>